<dbReference type="SUPFAM" id="SSF52540">
    <property type="entry name" value="P-loop containing nucleoside triphosphate hydrolases"/>
    <property type="match status" value="1"/>
</dbReference>
<dbReference type="PANTHER" id="PTHR11669:SF20">
    <property type="entry name" value="REPLICATION FACTOR C SUBUNIT 4"/>
    <property type="match status" value="1"/>
</dbReference>
<keyword evidence="2" id="KW-0235">DNA replication</keyword>
<evidence type="ECO:0000259" key="5">
    <source>
        <dbReference type="SMART" id="SM00382"/>
    </source>
</evidence>
<dbReference type="Gene3D" id="3.40.50.300">
    <property type="entry name" value="P-loop containing nucleotide triphosphate hydrolases"/>
    <property type="match status" value="1"/>
</dbReference>
<dbReference type="AlphaFoldDB" id="V6LWX9"/>
<evidence type="ECO:0000256" key="2">
    <source>
        <dbReference type="ARBA" id="ARBA00022705"/>
    </source>
</evidence>
<comment type="similarity">
    <text evidence="1">Belongs to the activator 1 small subunits family.</text>
</comment>
<dbReference type="GO" id="GO:0003689">
    <property type="term" value="F:DNA clamp loader activity"/>
    <property type="evidence" value="ECO:0007669"/>
    <property type="project" value="TreeGrafter"/>
</dbReference>
<protein>
    <submittedName>
        <fullName evidence="6">Replication factor C, subunit 4</fullName>
    </submittedName>
</protein>
<keyword evidence="8" id="KW-1185">Reference proteome</keyword>
<dbReference type="GO" id="GO:0006261">
    <property type="term" value="P:DNA-templated DNA replication"/>
    <property type="evidence" value="ECO:0007669"/>
    <property type="project" value="TreeGrafter"/>
</dbReference>
<evidence type="ECO:0000313" key="6">
    <source>
        <dbReference type="EMBL" id="EST48206.1"/>
    </source>
</evidence>
<keyword evidence="3" id="KW-0547">Nucleotide-binding</keyword>
<reference evidence="6 7" key="1">
    <citation type="journal article" date="2014" name="PLoS Genet.">
        <title>The Genome of Spironucleus salmonicida Highlights a Fish Pathogen Adapted to Fluctuating Environments.</title>
        <authorList>
            <person name="Xu F."/>
            <person name="Jerlstrom-Hultqvist J."/>
            <person name="Einarsson E."/>
            <person name="Astvaldsson A."/>
            <person name="Svard S.G."/>
            <person name="Andersson J.O."/>
        </authorList>
    </citation>
    <scope>NUCLEOTIDE SEQUENCE</scope>
    <source>
        <strain evidence="7">ATCC 50377</strain>
    </source>
</reference>
<dbReference type="OrthoDB" id="10249205at2759"/>
<dbReference type="Gene3D" id="1.10.8.60">
    <property type="match status" value="1"/>
</dbReference>
<evidence type="ECO:0000256" key="1">
    <source>
        <dbReference type="ARBA" id="ARBA00005378"/>
    </source>
</evidence>
<dbReference type="EMBL" id="AUWU02000006">
    <property type="protein sequence ID" value="KAH0571683.1"/>
    <property type="molecule type" value="Genomic_DNA"/>
</dbReference>
<dbReference type="GO" id="GO:0005634">
    <property type="term" value="C:nucleus"/>
    <property type="evidence" value="ECO:0007669"/>
    <property type="project" value="TreeGrafter"/>
</dbReference>
<evidence type="ECO:0000313" key="8">
    <source>
        <dbReference type="Proteomes" id="UP000018208"/>
    </source>
</evidence>
<evidence type="ECO:0000256" key="3">
    <source>
        <dbReference type="ARBA" id="ARBA00022741"/>
    </source>
</evidence>
<dbReference type="SMART" id="SM00382">
    <property type="entry name" value="AAA"/>
    <property type="match status" value="1"/>
</dbReference>
<evidence type="ECO:0000256" key="4">
    <source>
        <dbReference type="ARBA" id="ARBA00022840"/>
    </source>
</evidence>
<accession>V6LWX9</accession>
<feature type="domain" description="AAA+ ATPase" evidence="5">
    <location>
        <begin position="53"/>
        <end position="178"/>
    </location>
</feature>
<dbReference type="EMBL" id="KI545997">
    <property type="protein sequence ID" value="EST48206.1"/>
    <property type="molecule type" value="Genomic_DNA"/>
</dbReference>
<reference evidence="7" key="2">
    <citation type="submission" date="2020-12" db="EMBL/GenBank/DDBJ databases">
        <title>New Spironucleus salmonicida genome in near-complete chromosomes.</title>
        <authorList>
            <person name="Xu F."/>
            <person name="Kurt Z."/>
            <person name="Jimenez-Gonzalez A."/>
            <person name="Astvaldsson A."/>
            <person name="Andersson J.O."/>
            <person name="Svard S.G."/>
        </authorList>
    </citation>
    <scope>NUCLEOTIDE SEQUENCE</scope>
    <source>
        <strain evidence="7">ATCC 50377</strain>
    </source>
</reference>
<dbReference type="InterPro" id="IPR050238">
    <property type="entry name" value="DNA_Rep/Repair_Clamp_Loader"/>
</dbReference>
<name>V6LWX9_9EUKA</name>
<dbReference type="InterPro" id="IPR027417">
    <property type="entry name" value="P-loop_NTPase"/>
</dbReference>
<evidence type="ECO:0000313" key="7">
    <source>
        <dbReference type="EMBL" id="KAH0571683.1"/>
    </source>
</evidence>
<dbReference type="Proteomes" id="UP000018208">
    <property type="component" value="Unassembled WGS sequence"/>
</dbReference>
<dbReference type="InterPro" id="IPR003593">
    <property type="entry name" value="AAA+_ATPase"/>
</dbReference>
<dbReference type="InterPro" id="IPR003959">
    <property type="entry name" value="ATPase_AAA_core"/>
</dbReference>
<dbReference type="GO" id="GO:0016887">
    <property type="term" value="F:ATP hydrolysis activity"/>
    <property type="evidence" value="ECO:0007669"/>
    <property type="project" value="InterPro"/>
</dbReference>
<gene>
    <name evidence="6" type="ORF">SS50377_11646</name>
    <name evidence="7" type="ORF">SS50377_25873</name>
</gene>
<dbReference type="GO" id="GO:0005663">
    <property type="term" value="C:DNA replication factor C complex"/>
    <property type="evidence" value="ECO:0007669"/>
    <property type="project" value="TreeGrafter"/>
</dbReference>
<keyword evidence="4" id="KW-0067">ATP-binding</keyword>
<dbReference type="Pfam" id="PF00004">
    <property type="entry name" value="AAA"/>
    <property type="match status" value="1"/>
</dbReference>
<dbReference type="CDD" id="cd00009">
    <property type="entry name" value="AAA"/>
    <property type="match status" value="1"/>
</dbReference>
<proteinExistence type="inferred from homology"/>
<dbReference type="VEuPathDB" id="GiardiaDB:SS50377_25873"/>
<sequence length="339" mass="38234">MIIICYLSFYQSTPLTSLMTNTWTELHRPKKLSEIAHQPQVVQSLETFLKSNDIPNLLFFGPQGTGKTTAIHAFARELFGDQYRQRIFEINASSERGVNSIRTRVKPLSQLSLSSGIRLIILEEADALTRDAQAALRRILEDSAATTRVCLLCNYASQIIAPLASRCAKFRFFPLPQSVISQNLLKIAKLQATQIDEIAADQISENARGDMRKAVTDLQMHSLIGRGIVDLQTCRLIEKVQGGVDNQILNQLFDAIIDKNVAEIEFKEIVNRIFESQISPQELVFALFDKFLNSEEISDRFRQVCAEQYCKFGVVCAKRGTEKLALSKFLYGVRCACFK</sequence>
<dbReference type="PANTHER" id="PTHR11669">
    <property type="entry name" value="REPLICATION FACTOR C / DNA POLYMERASE III GAMMA-TAU SUBUNIT"/>
    <property type="match status" value="1"/>
</dbReference>
<dbReference type="GO" id="GO:0005524">
    <property type="term" value="F:ATP binding"/>
    <property type="evidence" value="ECO:0007669"/>
    <property type="project" value="UniProtKB-KW"/>
</dbReference>
<organism evidence="6">
    <name type="scientific">Spironucleus salmonicida</name>
    <dbReference type="NCBI Taxonomy" id="348837"/>
    <lineage>
        <taxon>Eukaryota</taxon>
        <taxon>Metamonada</taxon>
        <taxon>Diplomonadida</taxon>
        <taxon>Hexamitidae</taxon>
        <taxon>Hexamitinae</taxon>
        <taxon>Spironucleus</taxon>
    </lineage>
</organism>
<dbReference type="GO" id="GO:0006281">
    <property type="term" value="P:DNA repair"/>
    <property type="evidence" value="ECO:0007669"/>
    <property type="project" value="TreeGrafter"/>
</dbReference>